<sequence length="323" mass="36072">MTIAAVTCVRDEADSIEEWIAHHLTLGFDRIHIFDNGSEDQTRAKIEAVTRQIPAVTVQSWQPASGEPQKAAFAAGLDLMRAENAEWCAFLDADEFIANAAADPRTPAGQEGLADFLARHKDHAAIGLNWAIFGSSGHMTKPASLMQQAFLCRAEDGFSVNRHIKSIVRPHAVKDVLHAHGFVLDHPYYTANGDEIVWRMSEHGSAVQPFAYTENFPSLNGWRVNHYFCRWRGRWDEKMRLSRLRDVFWRSEQDWDHHDRNEVFDATALRWAPQVRAKMVELGMIAATVAAARAAAPVVAPVPVAAPVPVQVAPALPERDTRL</sequence>
<evidence type="ECO:0000256" key="2">
    <source>
        <dbReference type="ARBA" id="ARBA00022692"/>
    </source>
</evidence>
<protein>
    <submittedName>
        <fullName evidence="4">Glycosyltransferase family 2 protein</fullName>
    </submittedName>
</protein>
<dbReference type="GO" id="GO:0005737">
    <property type="term" value="C:cytoplasm"/>
    <property type="evidence" value="ECO:0007669"/>
    <property type="project" value="TreeGrafter"/>
</dbReference>
<dbReference type="PANTHER" id="PTHR21461">
    <property type="entry name" value="GLYCOSYLTRANSFERASE FAMILY 92 PROTEIN"/>
    <property type="match status" value="1"/>
</dbReference>
<name>A0A963YTG8_9PROT</name>
<dbReference type="SUPFAM" id="SSF53448">
    <property type="entry name" value="Nucleotide-diphospho-sugar transferases"/>
    <property type="match status" value="1"/>
</dbReference>
<keyword evidence="5" id="KW-1185">Reference proteome</keyword>
<organism evidence="4 5">
    <name type="scientific">Acidisoma silvae</name>
    <dbReference type="NCBI Taxonomy" id="2802396"/>
    <lineage>
        <taxon>Bacteria</taxon>
        <taxon>Pseudomonadati</taxon>
        <taxon>Pseudomonadota</taxon>
        <taxon>Alphaproteobacteria</taxon>
        <taxon>Acetobacterales</taxon>
        <taxon>Acidocellaceae</taxon>
        <taxon>Acidisoma</taxon>
    </lineage>
</organism>
<gene>
    <name evidence="4" type="ORF">ASILVAE211_14340</name>
</gene>
<reference evidence="4" key="1">
    <citation type="journal article" date="2021" name="Microorganisms">
        <title>Acidisoma silvae sp. nov. and Acidisomacellulosilytica sp. nov., Two Acidophilic Bacteria Isolated from Decaying Wood, Hydrolyzing Cellulose and Producing Poly-3-hydroxybutyrate.</title>
        <authorList>
            <person name="Mieszkin S."/>
            <person name="Pouder E."/>
            <person name="Uroz S."/>
            <person name="Simon-Colin C."/>
            <person name="Alain K."/>
        </authorList>
    </citation>
    <scope>NUCLEOTIDE SEQUENCE</scope>
    <source>
        <strain evidence="4">HW T2.11</strain>
    </source>
</reference>
<dbReference type="AlphaFoldDB" id="A0A963YTG8"/>
<accession>A0A963YTG8</accession>
<dbReference type="EMBL" id="JAESVB010000006">
    <property type="protein sequence ID" value="MCB8876369.1"/>
    <property type="molecule type" value="Genomic_DNA"/>
</dbReference>
<reference evidence="4" key="2">
    <citation type="submission" date="2021-01" db="EMBL/GenBank/DDBJ databases">
        <authorList>
            <person name="Mieszkin S."/>
            <person name="Pouder E."/>
            <person name="Alain K."/>
        </authorList>
    </citation>
    <scope>NUCLEOTIDE SEQUENCE</scope>
    <source>
        <strain evidence="4">HW T2.11</strain>
    </source>
</reference>
<dbReference type="GO" id="GO:0016020">
    <property type="term" value="C:membrane"/>
    <property type="evidence" value="ECO:0007669"/>
    <property type="project" value="UniProtKB-SubCell"/>
</dbReference>
<dbReference type="RefSeq" id="WP_227322028.1">
    <property type="nucleotide sequence ID" value="NZ_JAESVB010000006.1"/>
</dbReference>
<dbReference type="InterPro" id="IPR029044">
    <property type="entry name" value="Nucleotide-diphossugar_trans"/>
</dbReference>
<dbReference type="Pfam" id="PF13704">
    <property type="entry name" value="Glyco_tranf_2_4"/>
    <property type="match status" value="1"/>
</dbReference>
<comment type="subcellular location">
    <subcellularLocation>
        <location evidence="1">Membrane</location>
        <topology evidence="1">Single-pass membrane protein</topology>
    </subcellularLocation>
</comment>
<proteinExistence type="predicted"/>
<dbReference type="GO" id="GO:0016757">
    <property type="term" value="F:glycosyltransferase activity"/>
    <property type="evidence" value="ECO:0007669"/>
    <property type="project" value="TreeGrafter"/>
</dbReference>
<keyword evidence="3" id="KW-1133">Transmembrane helix</keyword>
<comment type="caution">
    <text evidence="4">The sequence shown here is derived from an EMBL/GenBank/DDBJ whole genome shotgun (WGS) entry which is preliminary data.</text>
</comment>
<dbReference type="PANTHER" id="PTHR21461:SF69">
    <property type="entry name" value="GLYCOSYLTRANSFERASE FAMILY 92 PROTEIN"/>
    <property type="match status" value="1"/>
</dbReference>
<keyword evidence="2" id="KW-0812">Transmembrane</keyword>
<keyword evidence="3" id="KW-0472">Membrane</keyword>
<evidence type="ECO:0000313" key="4">
    <source>
        <dbReference type="EMBL" id="MCB8876369.1"/>
    </source>
</evidence>
<evidence type="ECO:0000256" key="1">
    <source>
        <dbReference type="ARBA" id="ARBA00004167"/>
    </source>
</evidence>
<dbReference type="Gene3D" id="3.90.550.10">
    <property type="entry name" value="Spore Coat Polysaccharide Biosynthesis Protein SpsA, Chain A"/>
    <property type="match status" value="1"/>
</dbReference>
<evidence type="ECO:0000256" key="3">
    <source>
        <dbReference type="ARBA" id="ARBA00022989"/>
    </source>
</evidence>
<dbReference type="Proteomes" id="UP000708298">
    <property type="component" value="Unassembled WGS sequence"/>
</dbReference>
<evidence type="ECO:0000313" key="5">
    <source>
        <dbReference type="Proteomes" id="UP000708298"/>
    </source>
</evidence>
<dbReference type="CDD" id="cd00761">
    <property type="entry name" value="Glyco_tranf_GTA_type"/>
    <property type="match status" value="1"/>
</dbReference>